<accession>A0A158JUF9</accession>
<organism evidence="1 2">
    <name type="scientific">Caballeronia cordobensis</name>
    <name type="common">Burkholderia cordobensis</name>
    <dbReference type="NCBI Taxonomy" id="1353886"/>
    <lineage>
        <taxon>Bacteria</taxon>
        <taxon>Pseudomonadati</taxon>
        <taxon>Pseudomonadota</taxon>
        <taxon>Betaproteobacteria</taxon>
        <taxon>Burkholderiales</taxon>
        <taxon>Burkholderiaceae</taxon>
        <taxon>Caballeronia</taxon>
    </lineage>
</organism>
<proteinExistence type="predicted"/>
<reference evidence="2" key="1">
    <citation type="submission" date="2016-01" db="EMBL/GenBank/DDBJ databases">
        <authorList>
            <person name="Peeters C."/>
        </authorList>
    </citation>
    <scope>NUCLEOTIDE SEQUENCE [LARGE SCALE GENOMIC DNA]</scope>
</reference>
<dbReference type="EMBL" id="FCNY02000043">
    <property type="protein sequence ID" value="SAL72041.1"/>
    <property type="molecule type" value="Genomic_DNA"/>
</dbReference>
<keyword evidence="2" id="KW-1185">Reference proteome</keyword>
<protein>
    <submittedName>
        <fullName evidence="1">Uncharacterized protein</fullName>
    </submittedName>
</protein>
<dbReference type="AlphaFoldDB" id="A0A158JUF9"/>
<evidence type="ECO:0000313" key="2">
    <source>
        <dbReference type="Proteomes" id="UP000054740"/>
    </source>
</evidence>
<dbReference type="Proteomes" id="UP000054740">
    <property type="component" value="Unassembled WGS sequence"/>
</dbReference>
<evidence type="ECO:0000313" key="1">
    <source>
        <dbReference type="EMBL" id="SAL72041.1"/>
    </source>
</evidence>
<gene>
    <name evidence="1" type="ORF">AWB70_07468</name>
</gene>
<sequence length="378" mass="44272">MIHRRMRRLVERLRKARKRLLHIAAQLFGRQRRDRLRSKCEAVAVIVDGKRQRIIRALFRTDKLDALEGRVFIRGGLIVPIVQQRVEKRRGRRNAAASLSERERRMLMLQQRGQSFMREPHAVGNRCIGHIEANRQRVDQQPERLIDACLHAPEQHGAEHDASVRIDRAARAQHARPRKMTQARETHAEVPGLRAQPCVQRSGQRHMRFGDGRAVVMNIGEAEGQRRFGDIGEQIAEERFMRVLARAEPRLRDEIAERLWRAERVAAPVEYRADFRMHDFERRVIADQVMPVQLHEPAFAFVIVRNRDVQERRAREIETSRARIEMTRQMIDRGTLRRIGRDLVDRHGHIAQDHLSGRRHTFVNERGAQNVMARDDLP</sequence>
<name>A0A158JUF9_CABCO</name>